<evidence type="ECO:0000256" key="4">
    <source>
        <dbReference type="ARBA" id="ARBA00023326"/>
    </source>
</evidence>
<keyword evidence="6" id="KW-0732">Signal</keyword>
<dbReference type="InterPro" id="IPR008965">
    <property type="entry name" value="CBM2/CBM3_carb-bd_dom_sf"/>
</dbReference>
<keyword evidence="3" id="KW-0326">Glycosidase</keyword>
<feature type="domain" description="CBM2" evidence="8">
    <location>
        <begin position="521"/>
        <end position="630"/>
    </location>
</feature>
<comment type="caution">
    <text evidence="9">The sequence shown here is derived from an EMBL/GenBank/DDBJ whole genome shotgun (WGS) entry which is preliminary data.</text>
</comment>
<dbReference type="PANTHER" id="PTHR19328">
    <property type="entry name" value="HEDGEHOG-INTERACTING PROTEIN"/>
    <property type="match status" value="1"/>
</dbReference>
<feature type="compositionally biased region" description="Pro residues" evidence="5">
    <location>
        <begin position="501"/>
        <end position="513"/>
    </location>
</feature>
<accession>A0ABP4YBZ4</accession>
<keyword evidence="1" id="KW-0378">Hydrolase</keyword>
<dbReference type="Gene3D" id="2.120.10.30">
    <property type="entry name" value="TolB, C-terminal domain"/>
    <property type="match status" value="1"/>
</dbReference>
<evidence type="ECO:0000256" key="2">
    <source>
        <dbReference type="ARBA" id="ARBA00023277"/>
    </source>
</evidence>
<evidence type="ECO:0000313" key="9">
    <source>
        <dbReference type="EMBL" id="GAA1806077.1"/>
    </source>
</evidence>
<name>A0ABP4YBZ4_9ACTN</name>
<evidence type="ECO:0000256" key="3">
    <source>
        <dbReference type="ARBA" id="ARBA00023295"/>
    </source>
</evidence>
<dbReference type="PROSITE" id="PS00561">
    <property type="entry name" value="CBM2_A"/>
    <property type="match status" value="1"/>
</dbReference>
<feature type="domain" description="Fibronectin type-III" evidence="7">
    <location>
        <begin position="397"/>
        <end position="489"/>
    </location>
</feature>
<dbReference type="Gene3D" id="2.60.40.290">
    <property type="match status" value="1"/>
</dbReference>
<dbReference type="Proteomes" id="UP001500218">
    <property type="component" value="Unassembled WGS sequence"/>
</dbReference>
<evidence type="ECO:0000259" key="7">
    <source>
        <dbReference type="PROSITE" id="PS50853"/>
    </source>
</evidence>
<dbReference type="Gene3D" id="2.60.40.10">
    <property type="entry name" value="Immunoglobulins"/>
    <property type="match status" value="1"/>
</dbReference>
<feature type="region of interest" description="Disordered" evidence="5">
    <location>
        <begin position="486"/>
        <end position="524"/>
    </location>
</feature>
<dbReference type="InterPro" id="IPR036116">
    <property type="entry name" value="FN3_sf"/>
</dbReference>
<evidence type="ECO:0000256" key="5">
    <source>
        <dbReference type="SAM" id="MobiDB-lite"/>
    </source>
</evidence>
<evidence type="ECO:0000256" key="6">
    <source>
        <dbReference type="SAM" id="SignalP"/>
    </source>
</evidence>
<dbReference type="Pfam" id="PF07995">
    <property type="entry name" value="GSDH"/>
    <property type="match status" value="1"/>
</dbReference>
<dbReference type="PROSITE" id="PS50853">
    <property type="entry name" value="FN3"/>
    <property type="match status" value="1"/>
</dbReference>
<dbReference type="InterPro" id="IPR003961">
    <property type="entry name" value="FN3_dom"/>
</dbReference>
<organism evidence="9 10">
    <name type="scientific">Luedemannella flava</name>
    <dbReference type="NCBI Taxonomy" id="349316"/>
    <lineage>
        <taxon>Bacteria</taxon>
        <taxon>Bacillati</taxon>
        <taxon>Actinomycetota</taxon>
        <taxon>Actinomycetes</taxon>
        <taxon>Micromonosporales</taxon>
        <taxon>Micromonosporaceae</taxon>
        <taxon>Luedemannella</taxon>
    </lineage>
</organism>
<dbReference type="EMBL" id="BAAALT010000080">
    <property type="protein sequence ID" value="GAA1806077.1"/>
    <property type="molecule type" value="Genomic_DNA"/>
</dbReference>
<dbReference type="SUPFAM" id="SSF49265">
    <property type="entry name" value="Fibronectin type III"/>
    <property type="match status" value="1"/>
</dbReference>
<dbReference type="InterPro" id="IPR012291">
    <property type="entry name" value="CBM2_carb-bd_dom_sf"/>
</dbReference>
<dbReference type="InterPro" id="IPR013783">
    <property type="entry name" value="Ig-like_fold"/>
</dbReference>
<dbReference type="PANTHER" id="PTHR19328:SF13">
    <property type="entry name" value="HIPL1 PROTEIN"/>
    <property type="match status" value="1"/>
</dbReference>
<dbReference type="SUPFAM" id="SSF50952">
    <property type="entry name" value="Soluble quinoprotein glucose dehydrogenase"/>
    <property type="match status" value="1"/>
</dbReference>
<keyword evidence="10" id="KW-1185">Reference proteome</keyword>
<dbReference type="InterPro" id="IPR011042">
    <property type="entry name" value="6-blade_b-propeller_TolB-like"/>
</dbReference>
<dbReference type="InterPro" id="IPR018366">
    <property type="entry name" value="CBM2_CS"/>
</dbReference>
<proteinExistence type="predicted"/>
<dbReference type="InterPro" id="IPR012938">
    <property type="entry name" value="Glc/Sorbosone_DH"/>
</dbReference>
<dbReference type="SMART" id="SM00637">
    <property type="entry name" value="CBD_II"/>
    <property type="match status" value="1"/>
</dbReference>
<gene>
    <name evidence="9" type="ORF">GCM10009682_29900</name>
</gene>
<protein>
    <recommendedName>
        <fullName evidence="11">Oxidoreductase</fullName>
    </recommendedName>
</protein>
<evidence type="ECO:0008006" key="11">
    <source>
        <dbReference type="Google" id="ProtNLM"/>
    </source>
</evidence>
<keyword evidence="4" id="KW-0624">Polysaccharide degradation</keyword>
<dbReference type="SUPFAM" id="SSF49384">
    <property type="entry name" value="Carbohydrate-binding domain"/>
    <property type="match status" value="1"/>
</dbReference>
<dbReference type="InterPro" id="IPR011041">
    <property type="entry name" value="Quinoprot_gluc/sorb_DH_b-prop"/>
</dbReference>
<feature type="compositionally biased region" description="Low complexity" evidence="5">
    <location>
        <begin position="514"/>
        <end position="524"/>
    </location>
</feature>
<dbReference type="PROSITE" id="PS51173">
    <property type="entry name" value="CBM2"/>
    <property type="match status" value="1"/>
</dbReference>
<evidence type="ECO:0000259" key="8">
    <source>
        <dbReference type="PROSITE" id="PS51173"/>
    </source>
</evidence>
<dbReference type="InterPro" id="IPR001919">
    <property type="entry name" value="CBD2"/>
</dbReference>
<feature type="chain" id="PRO_5047200663" description="Oxidoreductase" evidence="6">
    <location>
        <begin position="32"/>
        <end position="630"/>
    </location>
</feature>
<dbReference type="Pfam" id="PF00553">
    <property type="entry name" value="CBM_2"/>
    <property type="match status" value="1"/>
</dbReference>
<feature type="compositionally biased region" description="Pro residues" evidence="5">
    <location>
        <begin position="378"/>
        <end position="391"/>
    </location>
</feature>
<evidence type="ECO:0000313" key="10">
    <source>
        <dbReference type="Proteomes" id="UP001500218"/>
    </source>
</evidence>
<sequence>MARTRLSLLLSAVAVGTAAVGVTLVIPSANAAVGDFDFTRPEVVASNLAVPWGLAFLPDGSALASERDSGRIMRVRPGTTPTAVATLSGVVPGGEGGLLGLAVSPTFASDNLVYAYYTAASDNRIVRFRLDSPGTQTPIVTGLAKASIHNGGRIAFGPDGMLYAGVGDAGTTSNAQNQASRNGKILRMRPDGTAPADNPFSGSLVYSLGHRNVQGLAWDSAGRLFATEFGQNTWDEVNYIVPGGNYGWPVVEGTGTNTQYRNPIVTWTTAQASPSGAAIVGSTLFAAALRGTRLWQVPLNGTTAGTPVAQLTGTYGRLRTVALGPDGYLWVATSNRDGRGTPASSDDRILRFPPVGVTPTTAPPPTSAPPTTTRPTICTPPLPCPTSPTPTGPDTSAPTTPTNLTYSLSGTTLTLNWVASTDNVGVTAYYVDEQTSDYVLRRTVTAPATTLTITISYPADQHSYWVYARDAAGNVSARSNVVTFGTPPACPPPSSCSGPPTSRPPTSRPPTSAPPTSVVPTTPAPATCAVKWEPNSWSTGFTINVTLTNRGTATVNGWTLTWTWPGNQQVTGYWSSVITQSGTAVTARNAAWNATIAPGGSTTFGFQGTYSGTNARPAAFSLNGVACAVS</sequence>
<reference evidence="10" key="1">
    <citation type="journal article" date="2019" name="Int. J. Syst. Evol. Microbiol.">
        <title>The Global Catalogue of Microorganisms (GCM) 10K type strain sequencing project: providing services to taxonomists for standard genome sequencing and annotation.</title>
        <authorList>
            <consortium name="The Broad Institute Genomics Platform"/>
            <consortium name="The Broad Institute Genome Sequencing Center for Infectious Disease"/>
            <person name="Wu L."/>
            <person name="Ma J."/>
        </authorList>
    </citation>
    <scope>NUCLEOTIDE SEQUENCE [LARGE SCALE GENOMIC DNA]</scope>
    <source>
        <strain evidence="10">JCM 13250</strain>
    </source>
</reference>
<keyword evidence="2" id="KW-0119">Carbohydrate metabolism</keyword>
<feature type="region of interest" description="Disordered" evidence="5">
    <location>
        <begin position="337"/>
        <end position="398"/>
    </location>
</feature>
<evidence type="ECO:0000256" key="1">
    <source>
        <dbReference type="ARBA" id="ARBA00022801"/>
    </source>
</evidence>
<feature type="signal peptide" evidence="6">
    <location>
        <begin position="1"/>
        <end position="31"/>
    </location>
</feature>